<keyword evidence="1" id="KW-0677">Repeat</keyword>
<name>A0AAF0XYE6_DAUCS</name>
<dbReference type="SUPFAM" id="SSF57889">
    <property type="entry name" value="Cysteine-rich domain"/>
    <property type="match status" value="2"/>
</dbReference>
<dbReference type="EMBL" id="CP093351">
    <property type="protein sequence ID" value="WOH16470.1"/>
    <property type="molecule type" value="Genomic_DNA"/>
</dbReference>
<dbReference type="PANTHER" id="PTHR32410:SF216">
    <property type="entry name" value="PHORBOL-ESTER_DAG-TYPE DOMAIN-CONTAINING PROTEIN"/>
    <property type="match status" value="1"/>
</dbReference>
<proteinExistence type="predicted"/>
<dbReference type="Proteomes" id="UP000077755">
    <property type="component" value="Chromosome 9"/>
</dbReference>
<feature type="domain" description="DC1" evidence="2">
    <location>
        <begin position="134"/>
        <end position="181"/>
    </location>
</feature>
<dbReference type="PANTHER" id="PTHR32410">
    <property type="entry name" value="CYSTEINE/HISTIDINE-RICH C1 DOMAIN FAMILY PROTEIN"/>
    <property type="match status" value="1"/>
</dbReference>
<feature type="domain" description="DC1" evidence="2">
    <location>
        <begin position="67"/>
        <end position="118"/>
    </location>
</feature>
<dbReference type="InterPro" id="IPR046349">
    <property type="entry name" value="C1-like_sf"/>
</dbReference>
<dbReference type="InterPro" id="IPR053192">
    <property type="entry name" value="Vacuole_Formation_Reg"/>
</dbReference>
<gene>
    <name evidence="3" type="ORF">DCAR_0936025</name>
</gene>
<dbReference type="Pfam" id="PF03107">
    <property type="entry name" value="C1_2"/>
    <property type="match status" value="3"/>
</dbReference>
<organism evidence="3 4">
    <name type="scientific">Daucus carota subsp. sativus</name>
    <name type="common">Carrot</name>
    <dbReference type="NCBI Taxonomy" id="79200"/>
    <lineage>
        <taxon>Eukaryota</taxon>
        <taxon>Viridiplantae</taxon>
        <taxon>Streptophyta</taxon>
        <taxon>Embryophyta</taxon>
        <taxon>Tracheophyta</taxon>
        <taxon>Spermatophyta</taxon>
        <taxon>Magnoliopsida</taxon>
        <taxon>eudicotyledons</taxon>
        <taxon>Gunneridae</taxon>
        <taxon>Pentapetalae</taxon>
        <taxon>asterids</taxon>
        <taxon>campanulids</taxon>
        <taxon>Apiales</taxon>
        <taxon>Apiaceae</taxon>
        <taxon>Apioideae</taxon>
        <taxon>Scandiceae</taxon>
        <taxon>Daucinae</taxon>
        <taxon>Daucus</taxon>
        <taxon>Daucus sect. Daucus</taxon>
    </lineage>
</organism>
<keyword evidence="4" id="KW-1185">Reference proteome</keyword>
<reference evidence="3" key="2">
    <citation type="submission" date="2022-03" db="EMBL/GenBank/DDBJ databases">
        <title>Draft title - Genomic analysis of global carrot germplasm unveils the trajectory of domestication and the origin of high carotenoid orange carrot.</title>
        <authorList>
            <person name="Iorizzo M."/>
            <person name="Ellison S."/>
            <person name="Senalik D."/>
            <person name="Macko-Podgorni A."/>
            <person name="Grzebelus D."/>
            <person name="Bostan H."/>
            <person name="Rolling W."/>
            <person name="Curaba J."/>
            <person name="Simon P."/>
        </authorList>
    </citation>
    <scope>NUCLEOTIDE SEQUENCE</scope>
    <source>
        <tissue evidence="3">Leaf</tissue>
    </source>
</reference>
<dbReference type="AlphaFoldDB" id="A0AAF0XYE6"/>
<evidence type="ECO:0000256" key="1">
    <source>
        <dbReference type="ARBA" id="ARBA00022737"/>
    </source>
</evidence>
<sequence>MPLEDPKSLHPSHNQHLLSLIQNPSSFKCHACNVDDNIKDMSYKCTRCQFWIHKSCADAPMSFHFQFHDKHPLILSFSLPLLYHKFRQFCGVCSKKLSRLAWIYYCRYCRFFAHFQCARSSHSVRPRVAKHPWDIHPLRLIYEPGMVDDHEHDFNCEFCSEDIDTNRWFYHCSDCDLSFHLYRCFDESSYRQYSRVKFGATDIIIDKLHPHSLTFVLNKKSRSCERCHQNQLGEPVLECSWPCKSIFCTYCIQDYSSDSDSEDDSSFTE</sequence>
<feature type="domain" description="DC1" evidence="2">
    <location>
        <begin position="11"/>
        <end position="57"/>
    </location>
</feature>
<evidence type="ECO:0000313" key="4">
    <source>
        <dbReference type="Proteomes" id="UP000077755"/>
    </source>
</evidence>
<dbReference type="InterPro" id="IPR004146">
    <property type="entry name" value="DC1"/>
</dbReference>
<protein>
    <recommendedName>
        <fullName evidence="2">DC1 domain-containing protein</fullName>
    </recommendedName>
</protein>
<reference evidence="3" key="1">
    <citation type="journal article" date="2016" name="Nat. Genet.">
        <title>A high-quality carrot genome assembly provides new insights into carotenoid accumulation and asterid genome evolution.</title>
        <authorList>
            <person name="Iorizzo M."/>
            <person name="Ellison S."/>
            <person name="Senalik D."/>
            <person name="Zeng P."/>
            <person name="Satapoomin P."/>
            <person name="Huang J."/>
            <person name="Bowman M."/>
            <person name="Iovene M."/>
            <person name="Sanseverino W."/>
            <person name="Cavagnaro P."/>
            <person name="Yildiz M."/>
            <person name="Macko-Podgorni A."/>
            <person name="Moranska E."/>
            <person name="Grzebelus E."/>
            <person name="Grzebelus D."/>
            <person name="Ashrafi H."/>
            <person name="Zheng Z."/>
            <person name="Cheng S."/>
            <person name="Spooner D."/>
            <person name="Van Deynze A."/>
            <person name="Simon P."/>
        </authorList>
    </citation>
    <scope>NUCLEOTIDE SEQUENCE</scope>
    <source>
        <tissue evidence="3">Leaf</tissue>
    </source>
</reference>
<evidence type="ECO:0000313" key="3">
    <source>
        <dbReference type="EMBL" id="WOH16470.1"/>
    </source>
</evidence>
<evidence type="ECO:0000259" key="2">
    <source>
        <dbReference type="Pfam" id="PF03107"/>
    </source>
</evidence>
<accession>A0AAF0XYE6</accession>